<dbReference type="Proteomes" id="UP000789920">
    <property type="component" value="Unassembled WGS sequence"/>
</dbReference>
<gene>
    <name evidence="1" type="ORF">RPERSI_LOCUS5289</name>
</gene>
<protein>
    <submittedName>
        <fullName evidence="1">28822_t:CDS:1</fullName>
    </submittedName>
</protein>
<proteinExistence type="predicted"/>
<accession>A0ACA9MD35</accession>
<comment type="caution">
    <text evidence="1">The sequence shown here is derived from an EMBL/GenBank/DDBJ whole genome shotgun (WGS) entry which is preliminary data.</text>
</comment>
<name>A0ACA9MD35_9GLOM</name>
<dbReference type="EMBL" id="CAJVQC010007832">
    <property type="protein sequence ID" value="CAG8584558.1"/>
    <property type="molecule type" value="Genomic_DNA"/>
</dbReference>
<evidence type="ECO:0000313" key="1">
    <source>
        <dbReference type="EMBL" id="CAG8584558.1"/>
    </source>
</evidence>
<organism evidence="1 2">
    <name type="scientific">Racocetra persica</name>
    <dbReference type="NCBI Taxonomy" id="160502"/>
    <lineage>
        <taxon>Eukaryota</taxon>
        <taxon>Fungi</taxon>
        <taxon>Fungi incertae sedis</taxon>
        <taxon>Mucoromycota</taxon>
        <taxon>Glomeromycotina</taxon>
        <taxon>Glomeromycetes</taxon>
        <taxon>Diversisporales</taxon>
        <taxon>Gigasporaceae</taxon>
        <taxon>Racocetra</taxon>
    </lineage>
</organism>
<evidence type="ECO:0000313" key="2">
    <source>
        <dbReference type="Proteomes" id="UP000789920"/>
    </source>
</evidence>
<reference evidence="1" key="1">
    <citation type="submission" date="2021-06" db="EMBL/GenBank/DDBJ databases">
        <authorList>
            <person name="Kallberg Y."/>
            <person name="Tangrot J."/>
            <person name="Rosling A."/>
        </authorList>
    </citation>
    <scope>NUCLEOTIDE SEQUENCE</scope>
    <source>
        <strain evidence="1">MA461A</strain>
    </source>
</reference>
<feature type="non-terminal residue" evidence="1">
    <location>
        <position position="1"/>
    </location>
</feature>
<sequence length="204" mass="24834">KDYLTQIIFPDVYHKSHDDKQWFEDYDENKFFIYDDFYNYNIEYSTLLILINNKPHMVQKKGSYENFINLRFDIEFNSNITLEEIGYITKHNSIKEQNGIWYYNHNFNLQVDKFELTDYRIENKLHVNTIVYPEIKRKLENRLCRTKRKRIQFKGYKEGKIDYVIEDLDNDEKYYLDASTSSLSSNDSEMTKRRKKGKTVCTEN</sequence>
<keyword evidence="2" id="KW-1185">Reference proteome</keyword>